<dbReference type="PROSITE" id="PS50109">
    <property type="entry name" value="HIS_KIN"/>
    <property type="match status" value="1"/>
</dbReference>
<evidence type="ECO:0000256" key="4">
    <source>
        <dbReference type="ARBA" id="ARBA00022553"/>
    </source>
</evidence>
<dbReference type="InterPro" id="IPR003661">
    <property type="entry name" value="HisK_dim/P_dom"/>
</dbReference>
<dbReference type="Pfam" id="PF00512">
    <property type="entry name" value="HisKA"/>
    <property type="match status" value="1"/>
</dbReference>
<dbReference type="InterPro" id="IPR052162">
    <property type="entry name" value="Sensor_kinase/Photoreceptor"/>
</dbReference>
<dbReference type="CDD" id="cd00130">
    <property type="entry name" value="PAS"/>
    <property type="match status" value="6"/>
</dbReference>
<dbReference type="Gene3D" id="3.30.450.20">
    <property type="entry name" value="PAS domain"/>
    <property type="match status" value="6"/>
</dbReference>
<comment type="subcellular location">
    <subcellularLocation>
        <location evidence="2">Cell membrane</location>
    </subcellularLocation>
</comment>
<dbReference type="InterPro" id="IPR035965">
    <property type="entry name" value="PAS-like_dom_sf"/>
</dbReference>
<dbReference type="Pfam" id="PF00989">
    <property type="entry name" value="PAS"/>
    <property type="match status" value="3"/>
</dbReference>
<organism evidence="11 12">
    <name type="scientific">Actinoplanes sichuanensis</name>
    <dbReference type="NCBI Taxonomy" id="512349"/>
    <lineage>
        <taxon>Bacteria</taxon>
        <taxon>Bacillati</taxon>
        <taxon>Actinomycetota</taxon>
        <taxon>Actinomycetes</taxon>
        <taxon>Micromonosporales</taxon>
        <taxon>Micromonosporaceae</taxon>
        <taxon>Actinoplanes</taxon>
    </lineage>
</organism>
<evidence type="ECO:0000256" key="5">
    <source>
        <dbReference type="ARBA" id="ARBA00022679"/>
    </source>
</evidence>
<dbReference type="InterPro" id="IPR013655">
    <property type="entry name" value="PAS_fold_3"/>
</dbReference>
<feature type="domain" description="PAS" evidence="9">
    <location>
        <begin position="257"/>
        <end position="312"/>
    </location>
</feature>
<dbReference type="NCBIfam" id="TIGR00229">
    <property type="entry name" value="sensory_box"/>
    <property type="match status" value="6"/>
</dbReference>
<feature type="domain" description="PAC" evidence="10">
    <location>
        <begin position="211"/>
        <end position="263"/>
    </location>
</feature>
<dbReference type="Gene3D" id="3.30.565.10">
    <property type="entry name" value="Histidine kinase-like ATPase, C-terminal domain"/>
    <property type="match status" value="1"/>
</dbReference>
<keyword evidence="4" id="KW-0597">Phosphoprotein</keyword>
<evidence type="ECO:0000256" key="7">
    <source>
        <dbReference type="ARBA" id="ARBA00023012"/>
    </source>
</evidence>
<dbReference type="InterPro" id="IPR000700">
    <property type="entry name" value="PAS-assoc_C"/>
</dbReference>
<comment type="caution">
    <text evidence="11">The sequence shown here is derived from an EMBL/GenBank/DDBJ whole genome shotgun (WGS) entry which is preliminary data.</text>
</comment>
<feature type="domain" description="PAC" evidence="10">
    <location>
        <begin position="793"/>
        <end position="845"/>
    </location>
</feature>
<protein>
    <recommendedName>
        <fullName evidence="3">histidine kinase</fullName>
        <ecNumber evidence="3">2.7.13.3</ecNumber>
    </recommendedName>
</protein>
<name>A0ABW4A7E3_9ACTN</name>
<evidence type="ECO:0000259" key="10">
    <source>
        <dbReference type="PROSITE" id="PS50113"/>
    </source>
</evidence>
<dbReference type="SMART" id="SM00086">
    <property type="entry name" value="PAC"/>
    <property type="match status" value="5"/>
</dbReference>
<dbReference type="RefSeq" id="WP_317793203.1">
    <property type="nucleotide sequence ID" value="NZ_AP028461.1"/>
</dbReference>
<dbReference type="SUPFAM" id="SSF47384">
    <property type="entry name" value="Homodimeric domain of signal transducing histidine kinase"/>
    <property type="match status" value="1"/>
</dbReference>
<dbReference type="InterPro" id="IPR001610">
    <property type="entry name" value="PAC"/>
</dbReference>
<evidence type="ECO:0000313" key="11">
    <source>
        <dbReference type="EMBL" id="MFD1366443.1"/>
    </source>
</evidence>
<dbReference type="SUPFAM" id="SSF55874">
    <property type="entry name" value="ATPase domain of HSP90 chaperone/DNA topoisomerase II/histidine kinase"/>
    <property type="match status" value="1"/>
</dbReference>
<dbReference type="InterPro" id="IPR005467">
    <property type="entry name" value="His_kinase_dom"/>
</dbReference>
<dbReference type="InterPro" id="IPR000014">
    <property type="entry name" value="PAS"/>
</dbReference>
<evidence type="ECO:0000259" key="9">
    <source>
        <dbReference type="PROSITE" id="PS50112"/>
    </source>
</evidence>
<dbReference type="SUPFAM" id="SSF55785">
    <property type="entry name" value="PYP-like sensor domain (PAS domain)"/>
    <property type="match status" value="6"/>
</dbReference>
<dbReference type="SMART" id="SM00387">
    <property type="entry name" value="HATPase_c"/>
    <property type="match status" value="1"/>
</dbReference>
<feature type="domain" description="PAS" evidence="9">
    <location>
        <begin position="842"/>
        <end position="898"/>
    </location>
</feature>
<dbReference type="Pfam" id="PF13426">
    <property type="entry name" value="PAS_9"/>
    <property type="match status" value="1"/>
</dbReference>
<keyword evidence="6" id="KW-0418">Kinase</keyword>
<dbReference type="PANTHER" id="PTHR43304">
    <property type="entry name" value="PHYTOCHROME-LIKE PROTEIN CPH1"/>
    <property type="match status" value="1"/>
</dbReference>
<dbReference type="Pfam" id="PF02518">
    <property type="entry name" value="HATPase_c"/>
    <property type="match status" value="1"/>
</dbReference>
<dbReference type="PRINTS" id="PR00344">
    <property type="entry name" value="BCTRLSENSOR"/>
</dbReference>
<dbReference type="Pfam" id="PF13185">
    <property type="entry name" value="GAF_2"/>
    <property type="match status" value="2"/>
</dbReference>
<feature type="domain" description="Histidine kinase" evidence="8">
    <location>
        <begin position="1125"/>
        <end position="1334"/>
    </location>
</feature>
<feature type="domain" description="PAS" evidence="9">
    <location>
        <begin position="715"/>
        <end position="789"/>
    </location>
</feature>
<dbReference type="EMBL" id="JBHTMK010000018">
    <property type="protein sequence ID" value="MFD1366443.1"/>
    <property type="molecule type" value="Genomic_DNA"/>
</dbReference>
<evidence type="ECO:0000256" key="6">
    <source>
        <dbReference type="ARBA" id="ARBA00022777"/>
    </source>
</evidence>
<feature type="domain" description="PAS" evidence="9">
    <location>
        <begin position="139"/>
        <end position="196"/>
    </location>
</feature>
<dbReference type="SMART" id="SM00091">
    <property type="entry name" value="PAS"/>
    <property type="match status" value="6"/>
</dbReference>
<feature type="domain" description="PAS" evidence="9">
    <location>
        <begin position="974"/>
        <end position="1044"/>
    </location>
</feature>
<dbReference type="PROSITE" id="PS50113">
    <property type="entry name" value="PAC"/>
    <property type="match status" value="3"/>
</dbReference>
<sequence length="1337" mass="144129">MHVGILERVDGQPLELLVGAFTASPVPKVVLTLAEGEVGRFVAANQAFGDLLGYDRYELIGQSSQIVVAPEDRDAVGDVFEGMIAGRIREAVVERVLVRRDGSRVWISSRNFLARDRSGAPFLIAEIVDSSSRQALADSEAWFRSLVDASPIGMAVLDEDGRWTRVNPAVSALLGYTGDELAGRTLSDVTHPDDRDTDGPVPDDLVSEAGRQVTRRLLRKDGQVLYCLVTVTVLTAESGVPVRFLAQIVDVTAGRRSQDLLDMMITASPDLLALTTLDGTVLRVNAAWRHILGWSEDELTGTRLAELRHPEDTGTGTTSGEGTYRYRAKDGRYRWVQWSGRVVADQQVIMATGRDVTDAIVAEQSAARETDRLRTTIRVQREITAVAADRDAVLRLISDRTLEVIPTGEAAAVHLIDPGGRTMRMVAGTGDLAGRDVPAIALTGSIVGAAAAGGVTVRCDDTSVDPRASHTLSRTIGMRSLVAAPLQAPGGPVFGALLVASSLTGAFDDGDEQLLTLLADALTGALRHAEETAARAAMTDAQVRRLKDTLQVQREVTAAAADRQAAMHTVARRAVDLFPAADGSAVELLEDDHLSYVAAAGTLARFSGSVIPLTGSLSGAALAGDTPAHSRNTLADTRVNQETCRRLGIGSMMVAPLHAEGTPIGILKISASRPDAFDDSDEQQLLLLADSLSSALRHADEAAHTARALAELAVSENRFRLTFDNSPVGLTLSSLQPGELGRYLHANAAMSAITGYSSEELSRMSYADLQHPDDVASTDEYARRLRAGEIDTVRIERRYRHKQGHVIWVAIRVAVVRDEQGRARYVVNQVEDITARRAADAELRRQARLLELIPAAVIVRDLDGTIRWWNARATELYGWPLTAATGKTADRLLATCHPAHSTATEQRERLEHDGRWEGRLQHVTADGRLLTVMSRQVLHQPEPGPDGHLDPVQVLEINSDVTAARAAELALADSEQRLRAQFDNSAAGQVIRALDGTLTAVNRAYADMLGHTIDELTGRPEAGLLDPAEVEENRHLLAGLFAGDADSYTREGRLRHADGHRVDVEATVSLVRDDTGRPKHLIGVVTDISGRRAAERARDNAAAALAERNTELEAANQLKLDIIGMLGHEIGNPLTTIQGQAEILSDDWARLDDSRRGRAIDAIGRQAARLDDIVREVLAMVTIDAGSIRADRRELSVRGQIDSALSAFLTSDPLPVHGDDARVLFAPGHLQQILVNLLSNAAKYGGGATAVRIGRSEGWVHVTVEDSGPGVPEQFRDRLFDRLTRAERDATTVKGTGLGLYIVRGLARANHGDVHHEPNPAGGSRFILDLEAFPGTA</sequence>
<evidence type="ECO:0000259" key="8">
    <source>
        <dbReference type="PROSITE" id="PS50109"/>
    </source>
</evidence>
<evidence type="ECO:0000313" key="12">
    <source>
        <dbReference type="Proteomes" id="UP001597183"/>
    </source>
</evidence>
<dbReference type="PROSITE" id="PS50112">
    <property type="entry name" value="PAS"/>
    <property type="match status" value="6"/>
</dbReference>
<comment type="catalytic activity">
    <reaction evidence="1">
        <text>ATP + protein L-histidine = ADP + protein N-phospho-L-histidine.</text>
        <dbReference type="EC" id="2.7.13.3"/>
    </reaction>
</comment>
<dbReference type="InterPro" id="IPR003018">
    <property type="entry name" value="GAF"/>
</dbReference>
<dbReference type="EC" id="2.7.13.3" evidence="3"/>
<dbReference type="PANTHER" id="PTHR43304:SF1">
    <property type="entry name" value="PAC DOMAIN-CONTAINING PROTEIN"/>
    <property type="match status" value="1"/>
</dbReference>
<keyword evidence="5" id="KW-0808">Transferase</keyword>
<dbReference type="InterPro" id="IPR004358">
    <property type="entry name" value="Sig_transdc_His_kin-like_C"/>
</dbReference>
<dbReference type="Gene3D" id="1.10.287.130">
    <property type="match status" value="1"/>
</dbReference>
<dbReference type="SMART" id="SM00388">
    <property type="entry name" value="HisKA"/>
    <property type="match status" value="1"/>
</dbReference>
<feature type="domain" description="PAC" evidence="10">
    <location>
        <begin position="1048"/>
        <end position="1100"/>
    </location>
</feature>
<dbReference type="Pfam" id="PF08447">
    <property type="entry name" value="PAS_3"/>
    <property type="match status" value="2"/>
</dbReference>
<keyword evidence="7" id="KW-0902">Two-component regulatory system</keyword>
<dbReference type="SMART" id="SM00065">
    <property type="entry name" value="GAF"/>
    <property type="match status" value="2"/>
</dbReference>
<evidence type="ECO:0000256" key="3">
    <source>
        <dbReference type="ARBA" id="ARBA00012438"/>
    </source>
</evidence>
<dbReference type="CDD" id="cd00082">
    <property type="entry name" value="HisKA"/>
    <property type="match status" value="1"/>
</dbReference>
<feature type="domain" description="PAS" evidence="9">
    <location>
        <begin position="39"/>
        <end position="87"/>
    </location>
</feature>
<evidence type="ECO:0000256" key="2">
    <source>
        <dbReference type="ARBA" id="ARBA00004236"/>
    </source>
</evidence>
<proteinExistence type="predicted"/>
<dbReference type="SUPFAM" id="SSF55781">
    <property type="entry name" value="GAF domain-like"/>
    <property type="match status" value="2"/>
</dbReference>
<dbReference type="InterPro" id="IPR003594">
    <property type="entry name" value="HATPase_dom"/>
</dbReference>
<keyword evidence="12" id="KW-1185">Reference proteome</keyword>
<accession>A0ABW4A7E3</accession>
<dbReference type="Proteomes" id="UP001597183">
    <property type="component" value="Unassembled WGS sequence"/>
</dbReference>
<dbReference type="InterPro" id="IPR036890">
    <property type="entry name" value="HATPase_C_sf"/>
</dbReference>
<reference evidence="12" key="1">
    <citation type="journal article" date="2019" name="Int. J. Syst. Evol. Microbiol.">
        <title>The Global Catalogue of Microorganisms (GCM) 10K type strain sequencing project: providing services to taxonomists for standard genome sequencing and annotation.</title>
        <authorList>
            <consortium name="The Broad Institute Genomics Platform"/>
            <consortium name="The Broad Institute Genome Sequencing Center for Infectious Disease"/>
            <person name="Wu L."/>
            <person name="Ma J."/>
        </authorList>
    </citation>
    <scope>NUCLEOTIDE SEQUENCE [LARGE SCALE GENOMIC DNA]</scope>
    <source>
        <strain evidence="12">CCM 7526</strain>
    </source>
</reference>
<gene>
    <name evidence="11" type="ORF">ACFQ5G_13905</name>
</gene>
<evidence type="ECO:0000256" key="1">
    <source>
        <dbReference type="ARBA" id="ARBA00000085"/>
    </source>
</evidence>
<dbReference type="InterPro" id="IPR036097">
    <property type="entry name" value="HisK_dim/P_sf"/>
</dbReference>
<dbReference type="Gene3D" id="3.30.450.40">
    <property type="match status" value="2"/>
</dbReference>
<dbReference type="InterPro" id="IPR013767">
    <property type="entry name" value="PAS_fold"/>
</dbReference>
<dbReference type="InterPro" id="IPR029016">
    <property type="entry name" value="GAF-like_dom_sf"/>
</dbReference>